<dbReference type="Pfam" id="PF07766">
    <property type="entry name" value="LETM1_RBD"/>
    <property type="match status" value="1"/>
</dbReference>
<dbReference type="InterPro" id="IPR029024">
    <property type="entry name" value="TerB-like"/>
</dbReference>
<keyword evidence="3" id="KW-1185">Reference proteome</keyword>
<dbReference type="NCBIfam" id="NF040639">
    <property type="entry name" value="LETM1_rel_film"/>
    <property type="match status" value="1"/>
</dbReference>
<evidence type="ECO:0000259" key="1">
    <source>
        <dbReference type="Pfam" id="PF07766"/>
    </source>
</evidence>
<dbReference type="Proteomes" id="UP000255317">
    <property type="component" value="Unassembled WGS sequence"/>
</dbReference>
<evidence type="ECO:0000313" key="3">
    <source>
        <dbReference type="Proteomes" id="UP000255317"/>
    </source>
</evidence>
<gene>
    <name evidence="2" type="ORF">C8D94_102329</name>
</gene>
<reference evidence="2 3" key="1">
    <citation type="submission" date="2018-07" db="EMBL/GenBank/DDBJ databases">
        <title>Genomic Encyclopedia of Type Strains, Phase IV (KMG-IV): sequencing the most valuable type-strain genomes for metagenomic binning, comparative biology and taxonomic classification.</title>
        <authorList>
            <person name="Goeker M."/>
        </authorList>
    </citation>
    <scope>NUCLEOTIDE SEQUENCE [LARGE SCALE GENOMIC DNA]</scope>
    <source>
        <strain evidence="2 3">DSM 101478</strain>
    </source>
</reference>
<dbReference type="SUPFAM" id="SSF158682">
    <property type="entry name" value="TerB-like"/>
    <property type="match status" value="1"/>
</dbReference>
<proteinExistence type="predicted"/>
<dbReference type="AlphaFoldDB" id="A0A370QFK8"/>
<comment type="caution">
    <text evidence="2">The sequence shown here is derived from an EMBL/GenBank/DDBJ whole genome shotgun (WGS) entry which is preliminary data.</text>
</comment>
<dbReference type="GO" id="GO:0043022">
    <property type="term" value="F:ribosome binding"/>
    <property type="evidence" value="ECO:0007669"/>
    <property type="project" value="InterPro"/>
</dbReference>
<dbReference type="EMBL" id="QRAO01000002">
    <property type="protein sequence ID" value="RDK87147.1"/>
    <property type="molecule type" value="Genomic_DNA"/>
</dbReference>
<organism evidence="2 3">
    <name type="scientific">Marinirhabdus gelatinilytica</name>
    <dbReference type="NCBI Taxonomy" id="1703343"/>
    <lineage>
        <taxon>Bacteria</taxon>
        <taxon>Pseudomonadati</taxon>
        <taxon>Bacteroidota</taxon>
        <taxon>Flavobacteriia</taxon>
        <taxon>Flavobacteriales</taxon>
        <taxon>Flavobacteriaceae</taxon>
    </lineage>
</organism>
<protein>
    <submittedName>
        <fullName evidence="2">LETM1-like protein</fullName>
    </submittedName>
</protein>
<sequence length="396" mass="46157">MNPSANGWIQKFYHLWEHQSPRENPDTEDISYQKIQEIGFIYGASVASLLKEVHISSPLTTFELSKLNLLHLLVNTFCKHFPNKEAKEAIPTILSFYKKIDKNKKGWLEQFSNYKSETSQLERVLATRLQHNNTLLKKNFTSLITYGFLYLDVLAYEKFLTGSKQLKEYIVTIETTLLNYCYAALNSKHKKNKYDRLLLDLFEATPIATQFKTEEKIPSLKVPLSHKERAYILDLCCLAVWDDHTMDQNEEAFLLELCETLQFPTQQLAQSIEALVFLTERNNKKIKLFEYTHPVRQFYKQSANTVKTLILKNRYRLMKELEESGELVMLLSKSTTRDLTKDEKHKVREQILDICKTIPSLTIFLLPGGSLLLPLLIKFIPQLLPSAFHENRIDKK</sequence>
<dbReference type="RefSeq" id="WP_115123347.1">
    <property type="nucleotide sequence ID" value="NZ_QRAO01000002.1"/>
</dbReference>
<dbReference type="InterPro" id="IPR033122">
    <property type="entry name" value="LETM1-like_RBD"/>
</dbReference>
<dbReference type="OrthoDB" id="1421172at2"/>
<evidence type="ECO:0000313" key="2">
    <source>
        <dbReference type="EMBL" id="RDK87147.1"/>
    </source>
</evidence>
<name>A0A370QFK8_9FLAO</name>
<feature type="domain" description="Letm1 RBD" evidence="1">
    <location>
        <begin position="339"/>
        <end position="392"/>
    </location>
</feature>
<accession>A0A370QFK8</accession>